<evidence type="ECO:0000256" key="7">
    <source>
        <dbReference type="ARBA" id="ARBA00030046"/>
    </source>
</evidence>
<accession>A0ABP8M738</accession>
<dbReference type="EC" id="2.5.1.19" evidence="3"/>
<evidence type="ECO:0000256" key="8">
    <source>
        <dbReference type="ARBA" id="ARBA00044633"/>
    </source>
</evidence>
<dbReference type="PANTHER" id="PTHR21090:SF5">
    <property type="entry name" value="PENTAFUNCTIONAL AROM POLYPEPTIDE"/>
    <property type="match status" value="1"/>
</dbReference>
<comment type="catalytic activity">
    <reaction evidence="8">
        <text>3-phosphoshikimate + phosphoenolpyruvate = 5-O-(1-carboxyvinyl)-3-phosphoshikimate + phosphate</text>
        <dbReference type="Rhea" id="RHEA:21256"/>
        <dbReference type="ChEBI" id="CHEBI:43474"/>
        <dbReference type="ChEBI" id="CHEBI:57701"/>
        <dbReference type="ChEBI" id="CHEBI:58702"/>
        <dbReference type="ChEBI" id="CHEBI:145989"/>
        <dbReference type="EC" id="2.5.1.19"/>
    </reaction>
    <physiologicalReaction direction="left-to-right" evidence="8">
        <dbReference type="Rhea" id="RHEA:21257"/>
    </physiologicalReaction>
</comment>
<comment type="caution">
    <text evidence="10">The sequence shown here is derived from an EMBL/GenBank/DDBJ whole genome shotgun (WGS) entry which is preliminary data.</text>
</comment>
<dbReference type="SUPFAM" id="SSF55205">
    <property type="entry name" value="EPT/RTPC-like"/>
    <property type="match status" value="1"/>
</dbReference>
<evidence type="ECO:0000256" key="2">
    <source>
        <dbReference type="ARBA" id="ARBA00009948"/>
    </source>
</evidence>
<dbReference type="PANTHER" id="PTHR21090">
    <property type="entry name" value="AROM/DEHYDROQUINATE SYNTHASE"/>
    <property type="match status" value="1"/>
</dbReference>
<dbReference type="Proteomes" id="UP001501508">
    <property type="component" value="Unassembled WGS sequence"/>
</dbReference>
<dbReference type="InterPro" id="IPR023193">
    <property type="entry name" value="EPSP_synthase_CS"/>
</dbReference>
<evidence type="ECO:0000313" key="10">
    <source>
        <dbReference type="EMBL" id="GAA4444544.1"/>
    </source>
</evidence>
<keyword evidence="5" id="KW-0808">Transferase</keyword>
<feature type="domain" description="Enolpyruvate transferase" evidence="9">
    <location>
        <begin position="71"/>
        <end position="405"/>
    </location>
</feature>
<dbReference type="PROSITE" id="PS00885">
    <property type="entry name" value="EPSP_SYNTHASE_2"/>
    <property type="match status" value="1"/>
</dbReference>
<evidence type="ECO:0000256" key="6">
    <source>
        <dbReference type="ARBA" id="ARBA00023141"/>
    </source>
</evidence>
<evidence type="ECO:0000259" key="9">
    <source>
        <dbReference type="Pfam" id="PF00275"/>
    </source>
</evidence>
<dbReference type="InterPro" id="IPR001986">
    <property type="entry name" value="Enolpyruvate_Tfrase_dom"/>
</dbReference>
<evidence type="ECO:0000256" key="1">
    <source>
        <dbReference type="ARBA" id="ARBA00004811"/>
    </source>
</evidence>
<proteinExistence type="inferred from homology"/>
<comment type="similarity">
    <text evidence="2">Belongs to the EPSP synthase family.</text>
</comment>
<evidence type="ECO:0000256" key="3">
    <source>
        <dbReference type="ARBA" id="ARBA00012450"/>
    </source>
</evidence>
<keyword evidence="4" id="KW-0028">Amino-acid biosynthesis</keyword>
<dbReference type="InterPro" id="IPR013792">
    <property type="entry name" value="RNA3'P_cycl/enolpyr_Trfase_a/b"/>
</dbReference>
<name>A0ABP8M738_9BACT</name>
<organism evidence="10 11">
    <name type="scientific">Ravibacter arvi</name>
    <dbReference type="NCBI Taxonomy" id="2051041"/>
    <lineage>
        <taxon>Bacteria</taxon>
        <taxon>Pseudomonadati</taxon>
        <taxon>Bacteroidota</taxon>
        <taxon>Cytophagia</taxon>
        <taxon>Cytophagales</taxon>
        <taxon>Spirosomataceae</taxon>
        <taxon>Ravibacter</taxon>
    </lineage>
</organism>
<reference evidence="11" key="1">
    <citation type="journal article" date="2019" name="Int. J. Syst. Evol. Microbiol.">
        <title>The Global Catalogue of Microorganisms (GCM) 10K type strain sequencing project: providing services to taxonomists for standard genome sequencing and annotation.</title>
        <authorList>
            <consortium name="The Broad Institute Genomics Platform"/>
            <consortium name="The Broad Institute Genome Sequencing Center for Infectious Disease"/>
            <person name="Wu L."/>
            <person name="Ma J."/>
        </authorList>
    </citation>
    <scope>NUCLEOTIDE SEQUENCE [LARGE SCALE GENOMIC DNA]</scope>
    <source>
        <strain evidence="11">JCM 31920</strain>
    </source>
</reference>
<dbReference type="Pfam" id="PF00275">
    <property type="entry name" value="EPSP_synthase"/>
    <property type="match status" value="1"/>
</dbReference>
<sequence>MTVSALKSILVHPQSQPIRTAIQLASSKSESNRSLIISALTNFKSQLTNVSEARDTQTLEKLLHDNGEIADVIDAGAPMRFLTAYFAVTGQHKILTGTARMCERPIGILVDALRELGALIEYQGKKGYPPMKLSGFRYSGRRDITIKSNVSSQYISALLLIAPTLPDGLLLHLDGEIGSRPYIEMTLEQMAHFGITYTADWDGKTIHVPHQAYEPKAFAVESDWSGASYWYSLVALANDAEIELLGLKQQSLQGDSAIVDIMEHLGVRTLYTDRGVLLQKKEAVDNLFWDFSGCPDLVQTVAVCCAAKGIALSMTGIESLKIKETDRVAALQSELQKIGAALIETEANSRYSVVKTGPGDALPVIDTYDDHRMAMAFAPVGIKRAILIEEPGVVVKSYPGFWKDLETVTKLEEHAGLDS</sequence>
<comment type="pathway">
    <text evidence="1">Metabolic intermediate biosynthesis; chorismate biosynthesis; chorismate from D-erythrose 4-phosphate and phosphoenolpyruvate: step 6/7.</text>
</comment>
<keyword evidence="11" id="KW-1185">Reference proteome</keyword>
<dbReference type="Gene3D" id="3.65.10.10">
    <property type="entry name" value="Enolpyruvate transferase domain"/>
    <property type="match status" value="2"/>
</dbReference>
<dbReference type="InterPro" id="IPR036968">
    <property type="entry name" value="Enolpyruvate_Tfrase_sf"/>
</dbReference>
<evidence type="ECO:0000313" key="11">
    <source>
        <dbReference type="Proteomes" id="UP001501508"/>
    </source>
</evidence>
<evidence type="ECO:0000256" key="5">
    <source>
        <dbReference type="ARBA" id="ARBA00022679"/>
    </source>
</evidence>
<gene>
    <name evidence="10" type="primary">aroA</name>
    <name evidence="10" type="ORF">GCM10023091_34880</name>
</gene>
<keyword evidence="6" id="KW-0057">Aromatic amino acid biosynthesis</keyword>
<evidence type="ECO:0000256" key="4">
    <source>
        <dbReference type="ARBA" id="ARBA00022605"/>
    </source>
</evidence>
<dbReference type="EMBL" id="BAABEY010000032">
    <property type="protein sequence ID" value="GAA4444544.1"/>
    <property type="molecule type" value="Genomic_DNA"/>
</dbReference>
<dbReference type="InterPro" id="IPR006264">
    <property type="entry name" value="EPSP_synthase"/>
</dbReference>
<protein>
    <recommendedName>
        <fullName evidence="3">3-phosphoshikimate 1-carboxyvinyltransferase</fullName>
        <ecNumber evidence="3">2.5.1.19</ecNumber>
    </recommendedName>
    <alternativeName>
        <fullName evidence="7">5-enolpyruvylshikimate-3-phosphate synthase</fullName>
    </alternativeName>
</protein>
<dbReference type="PIRSF" id="PIRSF000505">
    <property type="entry name" value="EPSPS"/>
    <property type="match status" value="1"/>
</dbReference>